<accession>A0ABS1BE29</accession>
<dbReference type="Proteomes" id="UP000612352">
    <property type="component" value="Unassembled WGS sequence"/>
</dbReference>
<evidence type="ECO:0000256" key="1">
    <source>
        <dbReference type="SAM" id="MobiDB-lite"/>
    </source>
</evidence>
<dbReference type="InterPro" id="IPR036388">
    <property type="entry name" value="WH-like_DNA-bd_sf"/>
</dbReference>
<evidence type="ECO:0000313" key="3">
    <source>
        <dbReference type="EMBL" id="MBK0332908.1"/>
    </source>
</evidence>
<organism evidence="3 4">
    <name type="scientific">Brachybacterium halotolerans</name>
    <dbReference type="NCBI Taxonomy" id="2795215"/>
    <lineage>
        <taxon>Bacteria</taxon>
        <taxon>Bacillati</taxon>
        <taxon>Actinomycetota</taxon>
        <taxon>Actinomycetes</taxon>
        <taxon>Micrococcales</taxon>
        <taxon>Dermabacteraceae</taxon>
        <taxon>Brachybacterium</taxon>
    </lineage>
</organism>
<dbReference type="EMBL" id="JAEDAJ010000015">
    <property type="protein sequence ID" value="MBK0332908.1"/>
    <property type="molecule type" value="Genomic_DNA"/>
</dbReference>
<dbReference type="SUPFAM" id="SSF46894">
    <property type="entry name" value="C-terminal effector domain of the bipartite response regulators"/>
    <property type="match status" value="1"/>
</dbReference>
<gene>
    <name evidence="3" type="ORF">I8D64_16010</name>
</gene>
<dbReference type="InterPro" id="IPR016032">
    <property type="entry name" value="Sig_transdc_resp-reg_C-effctor"/>
</dbReference>
<dbReference type="RefSeq" id="WP_200503801.1">
    <property type="nucleotide sequence ID" value="NZ_JAEDAJ010000015.1"/>
</dbReference>
<comment type="caution">
    <text evidence="3">The sequence shown here is derived from an EMBL/GenBank/DDBJ whole genome shotgun (WGS) entry which is preliminary data.</text>
</comment>
<keyword evidence="4" id="KW-1185">Reference proteome</keyword>
<reference evidence="3 4" key="1">
    <citation type="submission" date="2020-12" db="EMBL/GenBank/DDBJ databases">
        <title>Brachybacterium sp. MASK1Z-5, whole genome shotgun sequence.</title>
        <authorList>
            <person name="Tuo L."/>
        </authorList>
    </citation>
    <scope>NUCLEOTIDE SEQUENCE [LARGE SCALE GENOMIC DNA]</scope>
    <source>
        <strain evidence="3 4">MASK1Z-5</strain>
    </source>
</reference>
<feature type="domain" description="HTH luxR-type" evidence="2">
    <location>
        <begin position="155"/>
        <end position="212"/>
    </location>
</feature>
<proteinExistence type="predicted"/>
<feature type="region of interest" description="Disordered" evidence="1">
    <location>
        <begin position="228"/>
        <end position="266"/>
    </location>
</feature>
<feature type="compositionally biased region" description="Basic and acidic residues" evidence="1">
    <location>
        <begin position="251"/>
        <end position="266"/>
    </location>
</feature>
<name>A0ABS1BE29_9MICO</name>
<evidence type="ECO:0000259" key="2">
    <source>
        <dbReference type="SMART" id="SM00421"/>
    </source>
</evidence>
<sequence length="266" mass="28652">MDGRVDEFARLLREAPLDDIGAGGREWLRCRYEEIVPLVLPAALRSVEHGVPVDPEALAALRRAAARSAQDPGCEVGVVLRGALPALRVFSLVVGSVSSAEDQTALLAMSRASFVAHELGACWAEAWWARRAVHAAAPEILDYSTADEVELVCGSSELDESDEKILSLAARGLSTERISQVTAYSRQAVAWHLGRLMKACRTPNRTALVAFAFAKGWLRHRPAPGVARALARSDGAERGPGEESSEAPPADARRGARGSEERISRR</sequence>
<dbReference type="InterPro" id="IPR000792">
    <property type="entry name" value="Tscrpt_reg_LuxR_C"/>
</dbReference>
<evidence type="ECO:0000313" key="4">
    <source>
        <dbReference type="Proteomes" id="UP000612352"/>
    </source>
</evidence>
<dbReference type="Gene3D" id="1.10.10.10">
    <property type="entry name" value="Winged helix-like DNA-binding domain superfamily/Winged helix DNA-binding domain"/>
    <property type="match status" value="1"/>
</dbReference>
<protein>
    <recommendedName>
        <fullName evidence="2">HTH luxR-type domain-containing protein</fullName>
    </recommendedName>
</protein>
<dbReference type="SMART" id="SM00421">
    <property type="entry name" value="HTH_LUXR"/>
    <property type="match status" value="1"/>
</dbReference>